<dbReference type="Gene3D" id="3.30.70.270">
    <property type="match status" value="2"/>
</dbReference>
<dbReference type="InterPro" id="IPR043502">
    <property type="entry name" value="DNA/RNA_pol_sf"/>
</dbReference>
<evidence type="ECO:0000313" key="13">
    <source>
        <dbReference type="Proteomes" id="UP001458880"/>
    </source>
</evidence>
<name>A0AAW1M2D3_POPJA</name>
<evidence type="ECO:0000259" key="11">
    <source>
        <dbReference type="PROSITE" id="PS50878"/>
    </source>
</evidence>
<accession>A0AAW1M2D3</accession>
<evidence type="ECO:0000256" key="3">
    <source>
        <dbReference type="ARBA" id="ARBA00022679"/>
    </source>
</evidence>
<dbReference type="AlphaFoldDB" id="A0AAW1M2D3"/>
<dbReference type="SUPFAM" id="SSF56672">
    <property type="entry name" value="DNA/RNA polymerases"/>
    <property type="match status" value="1"/>
</dbReference>
<dbReference type="GO" id="GO:0008233">
    <property type="term" value="F:peptidase activity"/>
    <property type="evidence" value="ECO:0007669"/>
    <property type="project" value="UniProtKB-KW"/>
</dbReference>
<keyword evidence="13" id="KW-1185">Reference proteome</keyword>
<dbReference type="InterPro" id="IPR043128">
    <property type="entry name" value="Rev_trsase/Diguanyl_cyclase"/>
</dbReference>
<dbReference type="GO" id="GO:0004519">
    <property type="term" value="F:endonuclease activity"/>
    <property type="evidence" value="ECO:0007669"/>
    <property type="project" value="UniProtKB-KW"/>
</dbReference>
<dbReference type="PROSITE" id="PS50878">
    <property type="entry name" value="RT_POL"/>
    <property type="match status" value="1"/>
</dbReference>
<dbReference type="Proteomes" id="UP001458880">
    <property type="component" value="Unassembled WGS sequence"/>
</dbReference>
<keyword evidence="8 12" id="KW-0695">RNA-directed DNA polymerase</keyword>
<evidence type="ECO:0000256" key="6">
    <source>
        <dbReference type="ARBA" id="ARBA00022759"/>
    </source>
</evidence>
<evidence type="ECO:0000256" key="1">
    <source>
        <dbReference type="ARBA" id="ARBA00012493"/>
    </source>
</evidence>
<dbReference type="EC" id="2.7.7.49" evidence="1"/>
<evidence type="ECO:0000256" key="2">
    <source>
        <dbReference type="ARBA" id="ARBA00022670"/>
    </source>
</evidence>
<dbReference type="Gene3D" id="3.10.10.10">
    <property type="entry name" value="HIV Type 1 Reverse Transcriptase, subunit A, domain 1"/>
    <property type="match status" value="1"/>
</dbReference>
<evidence type="ECO:0000256" key="5">
    <source>
        <dbReference type="ARBA" id="ARBA00022722"/>
    </source>
</evidence>
<gene>
    <name evidence="12" type="ORF">QE152_g8817</name>
</gene>
<dbReference type="InterPro" id="IPR021109">
    <property type="entry name" value="Peptidase_aspartic_dom_sf"/>
</dbReference>
<dbReference type="PANTHER" id="PTHR37984">
    <property type="entry name" value="PROTEIN CBG26694"/>
    <property type="match status" value="1"/>
</dbReference>
<organism evidence="12 13">
    <name type="scientific">Popillia japonica</name>
    <name type="common">Japanese beetle</name>
    <dbReference type="NCBI Taxonomy" id="7064"/>
    <lineage>
        <taxon>Eukaryota</taxon>
        <taxon>Metazoa</taxon>
        <taxon>Ecdysozoa</taxon>
        <taxon>Arthropoda</taxon>
        <taxon>Hexapoda</taxon>
        <taxon>Insecta</taxon>
        <taxon>Pterygota</taxon>
        <taxon>Neoptera</taxon>
        <taxon>Endopterygota</taxon>
        <taxon>Coleoptera</taxon>
        <taxon>Polyphaga</taxon>
        <taxon>Scarabaeiformia</taxon>
        <taxon>Scarabaeidae</taxon>
        <taxon>Rutelinae</taxon>
        <taxon>Popillia</taxon>
    </lineage>
</organism>
<dbReference type="CDD" id="cd01647">
    <property type="entry name" value="RT_LTR"/>
    <property type="match status" value="1"/>
</dbReference>
<feature type="region of interest" description="Disordered" evidence="10">
    <location>
        <begin position="549"/>
        <end position="592"/>
    </location>
</feature>
<keyword evidence="9" id="KW-0175">Coiled coil</keyword>
<proteinExistence type="predicted"/>
<dbReference type="InterPro" id="IPR050951">
    <property type="entry name" value="Retrovirus_Pol_polyprotein"/>
</dbReference>
<reference evidence="12 13" key="1">
    <citation type="journal article" date="2024" name="BMC Genomics">
        <title>De novo assembly and annotation of Popillia japonica's genome with initial clues to its potential as an invasive pest.</title>
        <authorList>
            <person name="Cucini C."/>
            <person name="Boschi S."/>
            <person name="Funari R."/>
            <person name="Cardaioli E."/>
            <person name="Iannotti N."/>
            <person name="Marturano G."/>
            <person name="Paoli F."/>
            <person name="Bruttini M."/>
            <person name="Carapelli A."/>
            <person name="Frati F."/>
            <person name="Nardi F."/>
        </authorList>
    </citation>
    <scope>NUCLEOTIDE SEQUENCE [LARGE SCALE GENOMIC DNA]</scope>
    <source>
        <strain evidence="12">DMR45628</strain>
    </source>
</reference>
<evidence type="ECO:0000256" key="4">
    <source>
        <dbReference type="ARBA" id="ARBA00022695"/>
    </source>
</evidence>
<dbReference type="EMBL" id="JASPKY010000072">
    <property type="protein sequence ID" value="KAK9739656.1"/>
    <property type="molecule type" value="Genomic_DNA"/>
</dbReference>
<dbReference type="GO" id="GO:0003964">
    <property type="term" value="F:RNA-directed DNA polymerase activity"/>
    <property type="evidence" value="ECO:0007669"/>
    <property type="project" value="UniProtKB-KW"/>
</dbReference>
<evidence type="ECO:0000256" key="7">
    <source>
        <dbReference type="ARBA" id="ARBA00022801"/>
    </source>
</evidence>
<protein>
    <recommendedName>
        <fullName evidence="1">RNA-directed DNA polymerase</fullName>
        <ecNumber evidence="1">2.7.7.49</ecNumber>
    </recommendedName>
</protein>
<dbReference type="GO" id="GO:0006508">
    <property type="term" value="P:proteolysis"/>
    <property type="evidence" value="ECO:0007669"/>
    <property type="project" value="UniProtKB-KW"/>
</dbReference>
<dbReference type="PANTHER" id="PTHR37984:SF5">
    <property type="entry name" value="PROTEIN NYNRIN-LIKE"/>
    <property type="match status" value="1"/>
</dbReference>
<sequence>MQIEASQKIRQRDKDKEGNLKRSEAERLNLKYQPIQQNFMIRGYGSGEVKPLGKLEAYIEVDEAKAVTEMFVVPDQVQQIPLLIGQPFTEQRHVTIIRRRNTLRLFNEPMTNKDDEDGDDLRALNIPNLPKATVSLWAKYSVVIPPNHVGFVTLITDFEITNDLFVEAHITTARTIPRYREETIIRAEKCEENVHEDGTIMEVLDVEVRENCADRTKKILTSCDIGTELDISQREKLEALMTRPYRLGHYERLRVREQIEELKIAGIVEDSCSEYASPILIVRKKNGEERICIDYRRLNSIVKKDKYPLPLVDDQLDMLDGKRYFTSLDLKSGYYQMPLEQESRDKTAFVTPDGHYQFTRLPFGIVNGPAVFQRMINSVLGPLRFTIVMAFMDDLLIPSASIEEGLQNLEEVLKVLQKAKLTLNANKCSLFCTKVQCIRDFPEPQSIHQVRPFLGLTSYFRRLIRDHGLTAKPLTNLLRKSGMWTWGQKEQEAFDTLKRKLCETQSESQRTQRLYEEIVPVDAMKNYVVEAEDDVNDTDDDVGSITQEYEPLFEIQEEKAGQLERDEDESPQEGSSADDKEDIEYRQRGKRRGKIPSALKEYELY</sequence>
<dbReference type="InterPro" id="IPR000477">
    <property type="entry name" value="RT_dom"/>
</dbReference>
<feature type="compositionally biased region" description="Basic and acidic residues" evidence="10">
    <location>
        <begin position="10"/>
        <end position="22"/>
    </location>
</feature>
<comment type="caution">
    <text evidence="12">The sequence shown here is derived from an EMBL/GenBank/DDBJ whole genome shotgun (WGS) entry which is preliminary data.</text>
</comment>
<keyword evidence="4" id="KW-0548">Nucleotidyltransferase</keyword>
<keyword evidence="7" id="KW-0378">Hydrolase</keyword>
<dbReference type="FunFam" id="3.10.10.10:FF:000007">
    <property type="entry name" value="Retrovirus-related Pol polyprotein from transposon 17.6-like Protein"/>
    <property type="match status" value="1"/>
</dbReference>
<feature type="coiled-coil region" evidence="9">
    <location>
        <begin position="399"/>
        <end position="426"/>
    </location>
</feature>
<evidence type="ECO:0000256" key="10">
    <source>
        <dbReference type="SAM" id="MobiDB-lite"/>
    </source>
</evidence>
<keyword evidence="5" id="KW-0540">Nuclease</keyword>
<evidence type="ECO:0000256" key="9">
    <source>
        <dbReference type="SAM" id="Coils"/>
    </source>
</evidence>
<dbReference type="Pfam" id="PF00078">
    <property type="entry name" value="RVT_1"/>
    <property type="match status" value="1"/>
</dbReference>
<keyword evidence="6" id="KW-0255">Endonuclease</keyword>
<evidence type="ECO:0000256" key="8">
    <source>
        <dbReference type="ARBA" id="ARBA00022918"/>
    </source>
</evidence>
<dbReference type="Gene3D" id="2.40.70.10">
    <property type="entry name" value="Acid Proteases"/>
    <property type="match status" value="1"/>
</dbReference>
<feature type="region of interest" description="Disordered" evidence="10">
    <location>
        <begin position="1"/>
        <end position="22"/>
    </location>
</feature>
<feature type="domain" description="Reverse transcriptase" evidence="11">
    <location>
        <begin position="263"/>
        <end position="458"/>
    </location>
</feature>
<evidence type="ECO:0000313" key="12">
    <source>
        <dbReference type="EMBL" id="KAK9739656.1"/>
    </source>
</evidence>
<keyword evidence="2" id="KW-0645">Protease</keyword>
<dbReference type="FunFam" id="3.30.70.270:FF:000020">
    <property type="entry name" value="Transposon Tf2-6 polyprotein-like Protein"/>
    <property type="match status" value="1"/>
</dbReference>
<keyword evidence="3" id="KW-0808">Transferase</keyword>